<evidence type="ECO:0000256" key="2">
    <source>
        <dbReference type="ARBA" id="ARBA00004613"/>
    </source>
</evidence>
<gene>
    <name evidence="5" type="ORF">FCALED_LOCUS13154</name>
</gene>
<dbReference type="GO" id="GO:0005576">
    <property type="term" value="C:extracellular region"/>
    <property type="evidence" value="ECO:0007669"/>
    <property type="project" value="UniProtKB-SubCell"/>
</dbReference>
<evidence type="ECO:0000313" key="5">
    <source>
        <dbReference type="EMBL" id="CAG8694734.1"/>
    </source>
</evidence>
<reference evidence="5" key="1">
    <citation type="submission" date="2021-06" db="EMBL/GenBank/DDBJ databases">
        <authorList>
            <person name="Kallberg Y."/>
            <person name="Tangrot J."/>
            <person name="Rosling A."/>
        </authorList>
    </citation>
    <scope>NUCLEOTIDE SEQUENCE</scope>
    <source>
        <strain evidence="5">UK204</strain>
    </source>
</reference>
<evidence type="ECO:0000313" key="6">
    <source>
        <dbReference type="Proteomes" id="UP000789570"/>
    </source>
</evidence>
<sequence length="137" mass="15814">MVFYFVLGEAPATENHFVVDITDKIKTISHLQQAIKDVKQPHLDDFSLNDLKLWKVYIPIIAEEWAVVDIRNSKMGPPDQYGKDDIYALCDENFESIHLIYPDRTEQVVKFLGEECIENSLGIDISEFLSYEGMEID</sequence>
<protein>
    <submittedName>
        <fullName evidence="5">6155_t:CDS:1</fullName>
    </submittedName>
</protein>
<evidence type="ECO:0000256" key="3">
    <source>
        <dbReference type="ARBA" id="ARBA00022525"/>
    </source>
</evidence>
<keyword evidence="3" id="KW-0964">Secreted</keyword>
<proteinExistence type="predicted"/>
<dbReference type="EMBL" id="CAJVPQ010007259">
    <property type="protein sequence ID" value="CAG8694734.1"/>
    <property type="molecule type" value="Genomic_DNA"/>
</dbReference>
<name>A0A9N9EW37_9GLOM</name>
<dbReference type="InterPro" id="IPR045379">
    <property type="entry name" value="Crinkler_N"/>
</dbReference>
<dbReference type="Proteomes" id="UP000789570">
    <property type="component" value="Unassembled WGS sequence"/>
</dbReference>
<feature type="domain" description="Crinkler effector protein N-terminal" evidence="4">
    <location>
        <begin position="3"/>
        <end position="65"/>
    </location>
</feature>
<comment type="caution">
    <text evidence="5">The sequence shown here is derived from an EMBL/GenBank/DDBJ whole genome shotgun (WGS) entry which is preliminary data.</text>
</comment>
<accession>A0A9N9EW37</accession>
<dbReference type="Pfam" id="PF20147">
    <property type="entry name" value="Crinkler"/>
    <property type="match status" value="1"/>
</dbReference>
<dbReference type="GO" id="GO:0043657">
    <property type="term" value="C:host cell"/>
    <property type="evidence" value="ECO:0007669"/>
    <property type="project" value="UniProtKB-SubCell"/>
</dbReference>
<dbReference type="AlphaFoldDB" id="A0A9N9EW37"/>
<keyword evidence="6" id="KW-1185">Reference proteome</keyword>
<dbReference type="OrthoDB" id="2673191at2759"/>
<evidence type="ECO:0000256" key="1">
    <source>
        <dbReference type="ARBA" id="ARBA00004340"/>
    </source>
</evidence>
<comment type="subcellular location">
    <subcellularLocation>
        <location evidence="1">Host cell</location>
    </subcellularLocation>
    <subcellularLocation>
        <location evidence="2">Secreted</location>
    </subcellularLocation>
</comment>
<organism evidence="5 6">
    <name type="scientific">Funneliformis caledonium</name>
    <dbReference type="NCBI Taxonomy" id="1117310"/>
    <lineage>
        <taxon>Eukaryota</taxon>
        <taxon>Fungi</taxon>
        <taxon>Fungi incertae sedis</taxon>
        <taxon>Mucoromycota</taxon>
        <taxon>Glomeromycotina</taxon>
        <taxon>Glomeromycetes</taxon>
        <taxon>Glomerales</taxon>
        <taxon>Glomeraceae</taxon>
        <taxon>Funneliformis</taxon>
    </lineage>
</organism>
<evidence type="ECO:0000259" key="4">
    <source>
        <dbReference type="Pfam" id="PF20147"/>
    </source>
</evidence>